<organism evidence="3 5">
    <name type="scientific">Pyrenophora tritici-repentis</name>
    <dbReference type="NCBI Taxonomy" id="45151"/>
    <lineage>
        <taxon>Eukaryota</taxon>
        <taxon>Fungi</taxon>
        <taxon>Dikarya</taxon>
        <taxon>Ascomycota</taxon>
        <taxon>Pezizomycotina</taxon>
        <taxon>Dothideomycetes</taxon>
        <taxon>Pleosporomycetidae</taxon>
        <taxon>Pleosporales</taxon>
        <taxon>Pleosporineae</taxon>
        <taxon>Pleosporaceae</taxon>
        <taxon>Pyrenophora</taxon>
    </lineage>
</organism>
<accession>A0A2W1E7Q3</accession>
<evidence type="ECO:0000313" key="3">
    <source>
        <dbReference type="EMBL" id="KAI1520981.1"/>
    </source>
</evidence>
<feature type="region of interest" description="Disordered" evidence="1">
    <location>
        <begin position="1"/>
        <end position="78"/>
    </location>
</feature>
<reference evidence="2 4" key="1">
    <citation type="journal article" date="2018" name="BMC Genomics">
        <title>Comparative genomics of the wheat fungal pathogen Pyrenophora tritici-repentis reveals chromosomal variations and genome plasticity.</title>
        <authorList>
            <person name="Moolhuijzen P."/>
            <person name="See P.T."/>
            <person name="Hane J.K."/>
            <person name="Shi G."/>
            <person name="Liu Z."/>
            <person name="Oliver R.P."/>
            <person name="Moffat C.S."/>
        </authorList>
    </citation>
    <scope>NUCLEOTIDE SEQUENCE [LARGE SCALE GENOMIC DNA]</scope>
    <source>
        <strain evidence="2">M4</strain>
    </source>
</reference>
<evidence type="ECO:0000313" key="2">
    <source>
        <dbReference type="EMBL" id="KAF7577230.1"/>
    </source>
</evidence>
<keyword evidence="5" id="KW-1185">Reference proteome</keyword>
<dbReference type="EMBL" id="NQIK02000001">
    <property type="protein sequence ID" value="KAF7577230.1"/>
    <property type="molecule type" value="Genomic_DNA"/>
</dbReference>
<dbReference type="AlphaFoldDB" id="A0A2W1E7Q3"/>
<gene>
    <name evidence="3" type="ORF">Ptr86124_001349</name>
    <name evidence="2" type="ORF">PtrM4_014700</name>
</gene>
<dbReference type="Proteomes" id="UP000249757">
    <property type="component" value="Unassembled WGS sequence"/>
</dbReference>
<sequence length="104" mass="10915">MIPASKPHGAPGKQRMDASDSETPAKPQGAPGKQKATRGKSKGTTNKKARKGSWKPPTVAGPSRATIPPIEIPGSGPIGVGPDDHIICAYCQKEIYPELMKDQS</sequence>
<name>A0A2W1E7Q3_9PLEO</name>
<comment type="caution">
    <text evidence="3">The sequence shown here is derived from an EMBL/GenBank/DDBJ whole genome shotgun (WGS) entry which is preliminary data.</text>
</comment>
<dbReference type="Proteomes" id="UP000245464">
    <property type="component" value="Chromosome 1"/>
</dbReference>
<reference evidence="3" key="2">
    <citation type="submission" date="2021-05" db="EMBL/GenBank/DDBJ databases">
        <authorList>
            <person name="Moolhuijzen P.M."/>
            <person name="Moffat C.S."/>
        </authorList>
    </citation>
    <scope>NUCLEOTIDE SEQUENCE</scope>
    <source>
        <strain evidence="3">86-124</strain>
    </source>
</reference>
<reference evidence="5" key="4">
    <citation type="journal article" date="2022" name="Microb. Genom.">
        <title>A global pangenome for the wheat fungal pathogen Pyrenophora tritici-repentis and prediction of effector protein structural homology.</title>
        <authorList>
            <person name="Moolhuijzen P.M."/>
            <person name="See P.T."/>
            <person name="Shi G."/>
            <person name="Powell H.R."/>
            <person name="Cockram J."/>
            <person name="Jorgensen L.N."/>
            <person name="Benslimane H."/>
            <person name="Strelkov S.E."/>
            <person name="Turner J."/>
            <person name="Liu Z."/>
            <person name="Moffat C.S."/>
        </authorList>
    </citation>
    <scope>NUCLEOTIDE SEQUENCE [LARGE SCALE GENOMIC DNA]</scope>
</reference>
<evidence type="ECO:0000256" key="1">
    <source>
        <dbReference type="SAM" id="MobiDB-lite"/>
    </source>
</evidence>
<reference evidence="3" key="3">
    <citation type="journal article" date="2022" name="bioRxiv">
        <title>A global pangenome for the wheat fungal pathogen Pyrenophora tritici-repentis and prediction of effector protein structural homology.</title>
        <authorList>
            <person name="Moolhuijzen P."/>
            <person name="See P.T."/>
            <person name="Shi G."/>
            <person name="Powell H.R."/>
            <person name="Cockram J."/>
            <person name="Jorgensen L.N."/>
            <person name="Benslimane H."/>
            <person name="Strelkov S.E."/>
            <person name="Turner J."/>
            <person name="Liu Z."/>
            <person name="Moffat C.S."/>
        </authorList>
    </citation>
    <scope>NUCLEOTIDE SEQUENCE</scope>
    <source>
        <strain evidence="3">86-124</strain>
    </source>
</reference>
<evidence type="ECO:0000313" key="4">
    <source>
        <dbReference type="Proteomes" id="UP000245464"/>
    </source>
</evidence>
<protein>
    <submittedName>
        <fullName evidence="3">Uncharacterized protein</fullName>
    </submittedName>
</protein>
<feature type="compositionally biased region" description="Basic residues" evidence="1">
    <location>
        <begin position="35"/>
        <end position="53"/>
    </location>
</feature>
<dbReference type="EMBL" id="NRDI02000001">
    <property type="protein sequence ID" value="KAI1520981.1"/>
    <property type="molecule type" value="Genomic_DNA"/>
</dbReference>
<evidence type="ECO:0000313" key="5">
    <source>
        <dbReference type="Proteomes" id="UP000249757"/>
    </source>
</evidence>
<proteinExistence type="predicted"/>